<organism evidence="1 2">
    <name type="scientific">Favolaschia claudopus</name>
    <dbReference type="NCBI Taxonomy" id="2862362"/>
    <lineage>
        <taxon>Eukaryota</taxon>
        <taxon>Fungi</taxon>
        <taxon>Dikarya</taxon>
        <taxon>Basidiomycota</taxon>
        <taxon>Agaricomycotina</taxon>
        <taxon>Agaricomycetes</taxon>
        <taxon>Agaricomycetidae</taxon>
        <taxon>Agaricales</taxon>
        <taxon>Marasmiineae</taxon>
        <taxon>Mycenaceae</taxon>
        <taxon>Favolaschia</taxon>
    </lineage>
</organism>
<protein>
    <submittedName>
        <fullName evidence="1">Uncharacterized protein</fullName>
    </submittedName>
</protein>
<dbReference type="EMBL" id="JAWWNJ010000058">
    <property type="protein sequence ID" value="KAK7013913.1"/>
    <property type="molecule type" value="Genomic_DNA"/>
</dbReference>
<evidence type="ECO:0000313" key="1">
    <source>
        <dbReference type="EMBL" id="KAK7013913.1"/>
    </source>
</evidence>
<keyword evidence="2" id="KW-1185">Reference proteome</keyword>
<evidence type="ECO:0000313" key="2">
    <source>
        <dbReference type="Proteomes" id="UP001362999"/>
    </source>
</evidence>
<dbReference type="AlphaFoldDB" id="A0AAW0AN00"/>
<sequence length="687" mass="74314">MCMLPLQYNSPNQLGVCIQPRSIRGRRTISSPQLSFVYTLSPSAASFGVIAWFNHHIWNAAVLTSATTLTLSLLNLYAGLGVHERSNRHIVLAPFAAYSIGTPLLADEVDASIIPKAANLQQFTGRLNSSQHIFRCRSRCDHRSTAANRDSSMAPAALIHVPCYIRAVYSINLPAAQTRRNFSSKSDDTSLLQGCAFNKLVSFQIELFFNSHGGPADPLTVPISSLEAIAPLHREPSLTPTELAVLTLASFKAKARTASSTAAKKSTRKKTDCPVDGSAVRHYTICLCGAGNYPITAIAPVSPPEFVPTSYLPAQGGFAPPLSQSYAPAGRVEVHGANASAAHTFNPMYGDGQSTLAGAPQSLVGTKRAREPSHPLPCDTPIQAARAVMDKLQMDRFFLVFSLRPAGFPKNLICLRFVSEDAAREFMNRLRTNPPEGMGRLQAATSNLYGKMRDGGEGSGHGRNHAAGSPKKYCLDIAFWNVHGRLEVEICELECIDLILSHDIVVFQETFLRMIARGRTDRAGVNTTWGGVAAVIRCTVSFTVLPELCAPDPLVLDLGHGFVIGTYLLPASSGWIEWTDLDLAVPPRSSLFRLSSDNVAVCGRGRWLLKLCGDLGPTILNGTVKGADSPGAFTSFKPLGCSVVDYLIVSAGLLARREDRTFVVASAHEWSHVELVRARHMFPLPVD</sequence>
<proteinExistence type="predicted"/>
<name>A0AAW0AN00_9AGAR</name>
<gene>
    <name evidence="1" type="ORF">R3P38DRAFT_3206482</name>
</gene>
<dbReference type="Proteomes" id="UP001362999">
    <property type="component" value="Unassembled WGS sequence"/>
</dbReference>
<comment type="caution">
    <text evidence="1">The sequence shown here is derived from an EMBL/GenBank/DDBJ whole genome shotgun (WGS) entry which is preliminary data.</text>
</comment>
<accession>A0AAW0AN00</accession>
<reference evidence="1 2" key="1">
    <citation type="journal article" date="2024" name="J Genomics">
        <title>Draft genome sequencing and assembly of Favolaschia claudopus CIRM-BRFM 2984 isolated from oak limbs.</title>
        <authorList>
            <person name="Navarro D."/>
            <person name="Drula E."/>
            <person name="Chaduli D."/>
            <person name="Cazenave R."/>
            <person name="Ahrendt S."/>
            <person name="Wang J."/>
            <person name="Lipzen A."/>
            <person name="Daum C."/>
            <person name="Barry K."/>
            <person name="Grigoriev I.V."/>
            <person name="Favel A."/>
            <person name="Rosso M.N."/>
            <person name="Martin F."/>
        </authorList>
    </citation>
    <scope>NUCLEOTIDE SEQUENCE [LARGE SCALE GENOMIC DNA]</scope>
    <source>
        <strain evidence="1 2">CIRM-BRFM 2984</strain>
    </source>
</reference>